<dbReference type="AlphaFoldDB" id="A0A244EJS4"/>
<proteinExistence type="predicted"/>
<gene>
    <name evidence="1" type="ORF">BW686_25075</name>
</gene>
<evidence type="ECO:0000313" key="2">
    <source>
        <dbReference type="Proteomes" id="UP000195128"/>
    </source>
</evidence>
<dbReference type="Proteomes" id="UP000195128">
    <property type="component" value="Unassembled WGS sequence"/>
</dbReference>
<evidence type="ECO:0000313" key="1">
    <source>
        <dbReference type="EMBL" id="OUM04718.1"/>
    </source>
</evidence>
<sequence>MICSGFVRQLAASGHCIQNLLRNRVPPCRRDQRAGRAGGRVFIYKFTADQAYAWHTLGIIHVVFLS</sequence>
<comment type="caution">
    <text evidence="1">The sequence shown here is derived from an EMBL/GenBank/DDBJ whole genome shotgun (WGS) entry which is preliminary data.</text>
</comment>
<dbReference type="EMBL" id="MTSA01000030">
    <property type="protein sequence ID" value="OUM04718.1"/>
    <property type="molecule type" value="Genomic_DNA"/>
</dbReference>
<name>A0A244EJS4_PSESX</name>
<protein>
    <submittedName>
        <fullName evidence="1">Uncharacterized protein</fullName>
    </submittedName>
</protein>
<accession>A0A244EJS4</accession>
<reference evidence="1 2" key="1">
    <citation type="submission" date="2017-01" db="EMBL/GenBank/DDBJ databases">
        <authorList>
            <person name="Mah S.A."/>
            <person name="Swanson W.J."/>
            <person name="Moy G.W."/>
            <person name="Vacquier V.D."/>
        </authorList>
    </citation>
    <scope>NUCLEOTIDE SEQUENCE [LARGE SCALE GENOMIC DNA]</scope>
    <source>
        <strain evidence="1">PDD-32b-74</strain>
    </source>
</reference>
<organism evidence="1 2">
    <name type="scientific">Pseudomonas syringae</name>
    <dbReference type="NCBI Taxonomy" id="317"/>
    <lineage>
        <taxon>Bacteria</taxon>
        <taxon>Pseudomonadati</taxon>
        <taxon>Pseudomonadota</taxon>
        <taxon>Gammaproteobacteria</taxon>
        <taxon>Pseudomonadales</taxon>
        <taxon>Pseudomonadaceae</taxon>
        <taxon>Pseudomonas</taxon>
    </lineage>
</organism>